<evidence type="ECO:0008006" key="4">
    <source>
        <dbReference type="Google" id="ProtNLM"/>
    </source>
</evidence>
<evidence type="ECO:0000256" key="1">
    <source>
        <dbReference type="SAM" id="MobiDB-lite"/>
    </source>
</evidence>
<gene>
    <name evidence="2" type="ORF">PSHT_00496</name>
</gene>
<evidence type="ECO:0000313" key="3">
    <source>
        <dbReference type="Proteomes" id="UP000238274"/>
    </source>
</evidence>
<keyword evidence="3" id="KW-1185">Reference proteome</keyword>
<feature type="region of interest" description="Disordered" evidence="1">
    <location>
        <begin position="68"/>
        <end position="104"/>
    </location>
</feature>
<dbReference type="VEuPathDB" id="FungiDB:PSHT_00496"/>
<feature type="compositionally biased region" description="Low complexity" evidence="1">
    <location>
        <begin position="168"/>
        <end position="188"/>
    </location>
</feature>
<dbReference type="AlphaFoldDB" id="A0A2S4WMK1"/>
<dbReference type="Proteomes" id="UP000238274">
    <property type="component" value="Unassembled WGS sequence"/>
</dbReference>
<feature type="region of interest" description="Disordered" evidence="1">
    <location>
        <begin position="156"/>
        <end position="188"/>
    </location>
</feature>
<comment type="caution">
    <text evidence="2">The sequence shown here is derived from an EMBL/GenBank/DDBJ whole genome shotgun (WGS) entry which is preliminary data.</text>
</comment>
<sequence length="188" mass="21303">MSVHQEFWRDWVQPWYHFIPLSSSYAELHNLLSFFMGILISLKDQMLPIKKDSQREKLQTKPADKQIGKVKTNTSIEEPTESSKSQINQTISSSTPPASQHKEGQPLKVVGLDGFDADEELRKIGLNGRDWKLRHLRHEDMEVYVFRLLIEWARILNPDPPSPPSPSPSSSSATTTPASTTITTPHST</sequence>
<reference evidence="3" key="3">
    <citation type="journal article" date="2018" name="Mol. Plant Microbe Interact.">
        <title>Genome sequence resources for the wheat stripe rust pathogen (Puccinia striiformis f. sp. tritici) and the barley stripe rust pathogen (Puccinia striiformis f. sp. hordei).</title>
        <authorList>
            <person name="Xia C."/>
            <person name="Wang M."/>
            <person name="Yin C."/>
            <person name="Cornejo O.E."/>
            <person name="Hulbert S.H."/>
            <person name="Chen X."/>
        </authorList>
    </citation>
    <scope>NUCLEOTIDE SEQUENCE [LARGE SCALE GENOMIC DNA]</scope>
    <source>
        <strain evidence="3">93TX-2</strain>
    </source>
</reference>
<proteinExistence type="predicted"/>
<dbReference type="OrthoDB" id="202415at2759"/>
<reference evidence="3" key="2">
    <citation type="journal article" date="2018" name="BMC Genomics">
        <title>Genomic insights into host adaptation between the wheat stripe rust pathogen (Puccinia striiformis f. sp. tritici) and the barley stripe rust pathogen (Puccinia striiformis f. sp. hordei).</title>
        <authorList>
            <person name="Xia C."/>
            <person name="Wang M."/>
            <person name="Yin C."/>
            <person name="Cornejo O.E."/>
            <person name="Hulbert S.H."/>
            <person name="Chen X."/>
        </authorList>
    </citation>
    <scope>NUCLEOTIDE SEQUENCE [LARGE SCALE GENOMIC DNA]</scope>
    <source>
        <strain evidence="3">93TX-2</strain>
    </source>
</reference>
<name>A0A2S4WMK1_9BASI</name>
<organism evidence="2 3">
    <name type="scientific">Puccinia striiformis</name>
    <dbReference type="NCBI Taxonomy" id="27350"/>
    <lineage>
        <taxon>Eukaryota</taxon>
        <taxon>Fungi</taxon>
        <taxon>Dikarya</taxon>
        <taxon>Basidiomycota</taxon>
        <taxon>Pucciniomycotina</taxon>
        <taxon>Pucciniomycetes</taxon>
        <taxon>Pucciniales</taxon>
        <taxon>Pucciniaceae</taxon>
        <taxon>Puccinia</taxon>
    </lineage>
</organism>
<dbReference type="EMBL" id="PKSM01000004">
    <property type="protein sequence ID" value="POW22998.1"/>
    <property type="molecule type" value="Genomic_DNA"/>
</dbReference>
<evidence type="ECO:0000313" key="2">
    <source>
        <dbReference type="EMBL" id="POW22998.1"/>
    </source>
</evidence>
<protein>
    <recommendedName>
        <fullName evidence="4">Glycosyl transferase CAP10 domain-containing protein</fullName>
    </recommendedName>
</protein>
<accession>A0A2S4WMK1</accession>
<feature type="compositionally biased region" description="Polar residues" evidence="1">
    <location>
        <begin position="71"/>
        <end position="98"/>
    </location>
</feature>
<feature type="compositionally biased region" description="Pro residues" evidence="1">
    <location>
        <begin position="158"/>
        <end position="167"/>
    </location>
</feature>
<reference evidence="2 3" key="1">
    <citation type="submission" date="2017-12" db="EMBL/GenBank/DDBJ databases">
        <title>Gene loss provides genomic basis for host adaptation in cereal stripe rust fungi.</title>
        <authorList>
            <person name="Xia C."/>
        </authorList>
    </citation>
    <scope>NUCLEOTIDE SEQUENCE [LARGE SCALE GENOMIC DNA]</scope>
    <source>
        <strain evidence="2 3">93TX-2</strain>
    </source>
</reference>